<dbReference type="Gene3D" id="3.30.70.270">
    <property type="match status" value="1"/>
</dbReference>
<accession>A0AAD8S191</accession>
<dbReference type="InterPro" id="IPR052160">
    <property type="entry name" value="Gypsy_RT_Integrase-like"/>
</dbReference>
<protein>
    <recommendedName>
        <fullName evidence="2">Integrase catalytic domain-containing protein</fullName>
    </recommendedName>
</protein>
<keyword evidence="1" id="KW-1133">Transmembrane helix</keyword>
<dbReference type="InterPro" id="IPR001584">
    <property type="entry name" value="Integrase_cat-core"/>
</dbReference>
<dbReference type="EMBL" id="JAUUTY010000004">
    <property type="protein sequence ID" value="KAK1643754.1"/>
    <property type="molecule type" value="Genomic_DNA"/>
</dbReference>
<dbReference type="InterPro" id="IPR036397">
    <property type="entry name" value="RNaseH_sf"/>
</dbReference>
<dbReference type="Gene3D" id="3.30.420.10">
    <property type="entry name" value="Ribonuclease H-like superfamily/Ribonuclease H"/>
    <property type="match status" value="2"/>
</dbReference>
<name>A0AAD8S191_LOLMU</name>
<dbReference type="GO" id="GO:0003676">
    <property type="term" value="F:nucleic acid binding"/>
    <property type="evidence" value="ECO:0007669"/>
    <property type="project" value="InterPro"/>
</dbReference>
<evidence type="ECO:0000256" key="1">
    <source>
        <dbReference type="SAM" id="Phobius"/>
    </source>
</evidence>
<keyword evidence="1" id="KW-0812">Transmembrane</keyword>
<dbReference type="Proteomes" id="UP001231189">
    <property type="component" value="Unassembled WGS sequence"/>
</dbReference>
<evidence type="ECO:0000259" key="2">
    <source>
        <dbReference type="PROSITE" id="PS50994"/>
    </source>
</evidence>
<feature type="domain" description="Integrase catalytic" evidence="2">
    <location>
        <begin position="168"/>
        <end position="238"/>
    </location>
</feature>
<reference evidence="3" key="1">
    <citation type="submission" date="2023-07" db="EMBL/GenBank/DDBJ databases">
        <title>A chromosome-level genome assembly of Lolium multiflorum.</title>
        <authorList>
            <person name="Chen Y."/>
            <person name="Copetti D."/>
            <person name="Kolliker R."/>
            <person name="Studer B."/>
        </authorList>
    </citation>
    <scope>NUCLEOTIDE SEQUENCE</scope>
    <source>
        <strain evidence="3">02402/16</strain>
        <tissue evidence="3">Leaf</tissue>
    </source>
</reference>
<comment type="caution">
    <text evidence="3">The sequence shown here is derived from an EMBL/GenBank/DDBJ whole genome shotgun (WGS) entry which is preliminary data.</text>
</comment>
<feature type="transmembrane region" description="Helical" evidence="1">
    <location>
        <begin position="60"/>
        <end position="79"/>
    </location>
</feature>
<evidence type="ECO:0000313" key="4">
    <source>
        <dbReference type="Proteomes" id="UP001231189"/>
    </source>
</evidence>
<gene>
    <name evidence="3" type="ORF">QYE76_061559</name>
</gene>
<dbReference type="AlphaFoldDB" id="A0AAD8S191"/>
<feature type="non-terminal residue" evidence="3">
    <location>
        <position position="318"/>
    </location>
</feature>
<dbReference type="InterPro" id="IPR012337">
    <property type="entry name" value="RNaseH-like_sf"/>
</dbReference>
<dbReference type="SUPFAM" id="SSF53098">
    <property type="entry name" value="Ribonuclease H-like"/>
    <property type="match status" value="1"/>
</dbReference>
<dbReference type="InterPro" id="IPR041588">
    <property type="entry name" value="Integrase_H2C2"/>
</dbReference>
<feature type="non-terminal residue" evidence="3">
    <location>
        <position position="1"/>
    </location>
</feature>
<dbReference type="InterPro" id="IPR043128">
    <property type="entry name" value="Rev_trsase/Diguanyl_cyclase"/>
</dbReference>
<keyword evidence="1" id="KW-0472">Membrane</keyword>
<keyword evidence="4" id="KW-1185">Reference proteome</keyword>
<sequence length="318" mass="36697">FCERCEETNLVLNWEKCHFMVNEGIVLGHKISREVLKLIELKLKQLRRCPIRGMLKKGKVLIILLLIICLDWKILLMILPVNDSFPNEQLAVIKMCSEYEQHEILNKCHGSVYGGHHAGDRTAQKVLQSGFYWPTLFKDARKFILSCDECQRVGNISRRNEMPMNYTLVIEPFDCWGFDFMGPFPSSDGNTHILVAVDYVTKWVEAIPTRSADGETSIKMLVDVIFPRFGVPRYIMTDGVELPNREIKAILGKTVNKSRKNWASKLKEALWAYRTAYKNPMGMSPYKMVYGKACHLPLELEHKAYWAVRELNKDPKLA</sequence>
<dbReference type="PROSITE" id="PS50994">
    <property type="entry name" value="INTEGRASE"/>
    <property type="match status" value="1"/>
</dbReference>
<proteinExistence type="predicted"/>
<dbReference type="Gene3D" id="1.10.340.70">
    <property type="match status" value="1"/>
</dbReference>
<dbReference type="Pfam" id="PF17921">
    <property type="entry name" value="Integrase_H2C2"/>
    <property type="match status" value="1"/>
</dbReference>
<dbReference type="PANTHER" id="PTHR47266">
    <property type="entry name" value="ENDONUCLEASE-RELATED"/>
    <property type="match status" value="1"/>
</dbReference>
<organism evidence="3 4">
    <name type="scientific">Lolium multiflorum</name>
    <name type="common">Italian ryegrass</name>
    <name type="synonym">Lolium perenne subsp. multiflorum</name>
    <dbReference type="NCBI Taxonomy" id="4521"/>
    <lineage>
        <taxon>Eukaryota</taxon>
        <taxon>Viridiplantae</taxon>
        <taxon>Streptophyta</taxon>
        <taxon>Embryophyta</taxon>
        <taxon>Tracheophyta</taxon>
        <taxon>Spermatophyta</taxon>
        <taxon>Magnoliopsida</taxon>
        <taxon>Liliopsida</taxon>
        <taxon>Poales</taxon>
        <taxon>Poaceae</taxon>
        <taxon>BOP clade</taxon>
        <taxon>Pooideae</taxon>
        <taxon>Poodae</taxon>
        <taxon>Poeae</taxon>
        <taxon>Poeae Chloroplast Group 2 (Poeae type)</taxon>
        <taxon>Loliodinae</taxon>
        <taxon>Loliinae</taxon>
        <taxon>Lolium</taxon>
    </lineage>
</organism>
<dbReference type="GO" id="GO:0015074">
    <property type="term" value="P:DNA integration"/>
    <property type="evidence" value="ECO:0007669"/>
    <property type="project" value="InterPro"/>
</dbReference>
<evidence type="ECO:0000313" key="3">
    <source>
        <dbReference type="EMBL" id="KAK1643754.1"/>
    </source>
</evidence>